<feature type="transmembrane region" description="Helical" evidence="1">
    <location>
        <begin position="12"/>
        <end position="34"/>
    </location>
</feature>
<keyword evidence="3" id="KW-1185">Reference proteome</keyword>
<evidence type="ECO:0000313" key="2">
    <source>
        <dbReference type="EMBL" id="WAL61253.1"/>
    </source>
</evidence>
<keyword evidence="1" id="KW-0472">Membrane</keyword>
<protein>
    <submittedName>
        <fullName evidence="2">DUF4338 domain-containing protein</fullName>
    </submittedName>
</protein>
<dbReference type="AlphaFoldDB" id="A0A9E8ZH83"/>
<proteinExistence type="predicted"/>
<dbReference type="EMBL" id="CP113797">
    <property type="protein sequence ID" value="WAL61253.1"/>
    <property type="molecule type" value="Genomic_DNA"/>
</dbReference>
<evidence type="ECO:0000313" key="3">
    <source>
        <dbReference type="Proteomes" id="UP001163152"/>
    </source>
</evidence>
<evidence type="ECO:0000256" key="1">
    <source>
        <dbReference type="SAM" id="Phobius"/>
    </source>
</evidence>
<dbReference type="KEGG" id="tsin:OXH18_04435"/>
<accession>A0A9E8ZH83</accession>
<sequence>MQRLYNCMTAYILGAIPPYNCILASKLVALTLMFPKVRKDFYQKYKDSPSIISGKNKKSHLIYIDTLGAFGKSAIYNRLLNWEFIDYTKGQSHLHITANGSWELIRQVVSEDAFETYEFGQGPNWKMRTLRKALHELGLSEEMLSIGWQRGYYRCPLAENWQEYLLGDTNRVVWKSFSQTDLVSYWHERWVTPRLDNLQTRLELYPDQ</sequence>
<dbReference type="RefSeq" id="WP_268611208.1">
    <property type="nucleotide sequence ID" value="NZ_CP113797.1"/>
</dbReference>
<reference evidence="2" key="1">
    <citation type="submission" date="2022-12" db="EMBL/GenBank/DDBJ databases">
        <title>Polyphasic identification of a Novel Hot-Spring Cyanobacterium Ocullathermofonsia sinensis gen nov. sp. nov. and Genomic Insights on its Adaptations to the Thermal Habitat.</title>
        <authorList>
            <person name="Daroch M."/>
            <person name="Tang J."/>
            <person name="Jiang Y."/>
        </authorList>
    </citation>
    <scope>NUCLEOTIDE SEQUENCE</scope>
    <source>
        <strain evidence="2">PKUAC-SCTA174</strain>
    </source>
</reference>
<gene>
    <name evidence="2" type="ORF">OXH18_04435</name>
</gene>
<dbReference type="InterPro" id="IPR025639">
    <property type="entry name" value="DruA"/>
</dbReference>
<name>A0A9E8ZH83_9CYAN</name>
<dbReference type="Pfam" id="PF14236">
    <property type="entry name" value="DruA"/>
    <property type="match status" value="1"/>
</dbReference>
<keyword evidence="1" id="KW-0812">Transmembrane</keyword>
<organism evidence="2 3">
    <name type="scientific">Thermocoleostomius sinensis A174</name>
    <dbReference type="NCBI Taxonomy" id="2016057"/>
    <lineage>
        <taxon>Bacteria</taxon>
        <taxon>Bacillati</taxon>
        <taxon>Cyanobacteriota</taxon>
        <taxon>Cyanophyceae</taxon>
        <taxon>Oculatellales</taxon>
        <taxon>Oculatellaceae</taxon>
        <taxon>Thermocoleostomius</taxon>
    </lineage>
</organism>
<keyword evidence="1" id="KW-1133">Transmembrane helix</keyword>
<dbReference type="Proteomes" id="UP001163152">
    <property type="component" value="Chromosome"/>
</dbReference>